<gene>
    <name evidence="1" type="ORF">EYR41_003430</name>
</gene>
<evidence type="ECO:0000313" key="1">
    <source>
        <dbReference type="EMBL" id="TGJ71468.1"/>
    </source>
</evidence>
<protein>
    <submittedName>
        <fullName evidence="1">Uncharacterized protein</fullName>
    </submittedName>
</protein>
<proteinExistence type="predicted"/>
<sequence>MTPSLNNLWASLLPNSGRGEILTSLRIFLDFSASWTWKPTDTTHHLSDSNRAMGAHKFESLNSDSISLLRKFKEGRDQPHRTASPYRKLQWEFRRIFITRFGGSSPRRAPTAFRIRIE</sequence>
<organism evidence="1 2">
    <name type="scientific">Orbilia oligospora</name>
    <name type="common">Nematode-trapping fungus</name>
    <name type="synonym">Arthrobotrys oligospora</name>
    <dbReference type="NCBI Taxonomy" id="2813651"/>
    <lineage>
        <taxon>Eukaryota</taxon>
        <taxon>Fungi</taxon>
        <taxon>Dikarya</taxon>
        <taxon>Ascomycota</taxon>
        <taxon>Pezizomycotina</taxon>
        <taxon>Orbiliomycetes</taxon>
        <taxon>Orbiliales</taxon>
        <taxon>Orbiliaceae</taxon>
        <taxon>Orbilia</taxon>
    </lineage>
</organism>
<reference evidence="1 2" key="1">
    <citation type="submission" date="2019-03" db="EMBL/GenBank/DDBJ databases">
        <title>Nematode-trapping fungi genome.</title>
        <authorList>
            <person name="Vidal-Diez De Ulzurrun G."/>
        </authorList>
    </citation>
    <scope>NUCLEOTIDE SEQUENCE [LARGE SCALE GENOMIC DNA]</scope>
    <source>
        <strain evidence="1 2">TWF154</strain>
    </source>
</reference>
<evidence type="ECO:0000313" key="2">
    <source>
        <dbReference type="Proteomes" id="UP000297595"/>
    </source>
</evidence>
<dbReference type="Proteomes" id="UP000297595">
    <property type="component" value="Unassembled WGS sequence"/>
</dbReference>
<accession>A0A8H2E5W5</accession>
<dbReference type="AlphaFoldDB" id="A0A8H2E5W5"/>
<dbReference type="EMBL" id="SOZJ01000002">
    <property type="protein sequence ID" value="TGJ71468.1"/>
    <property type="molecule type" value="Genomic_DNA"/>
</dbReference>
<name>A0A8H2E5W5_ORBOL</name>
<comment type="caution">
    <text evidence="1">The sequence shown here is derived from an EMBL/GenBank/DDBJ whole genome shotgun (WGS) entry which is preliminary data.</text>
</comment>